<dbReference type="Proteomes" id="UP000221165">
    <property type="component" value="Unassembled WGS sequence"/>
</dbReference>
<organism evidence="2 3">
    <name type="scientific">Cystoisospora suis</name>
    <dbReference type="NCBI Taxonomy" id="483139"/>
    <lineage>
        <taxon>Eukaryota</taxon>
        <taxon>Sar</taxon>
        <taxon>Alveolata</taxon>
        <taxon>Apicomplexa</taxon>
        <taxon>Conoidasida</taxon>
        <taxon>Coccidia</taxon>
        <taxon>Eucoccidiorida</taxon>
        <taxon>Eimeriorina</taxon>
        <taxon>Sarcocystidae</taxon>
        <taxon>Cystoisospora</taxon>
    </lineage>
</organism>
<evidence type="ECO:0000313" key="2">
    <source>
        <dbReference type="EMBL" id="PHJ15748.1"/>
    </source>
</evidence>
<sequence length="64" mass="7786">MKDRIPKQTRNRPEHTRDNRTYRVTAHGYYQKEKPQKRSEDERGSPRKEKASRGSSKSTRKRLW</sequence>
<dbReference type="RefSeq" id="XP_067917480.1">
    <property type="nucleotide sequence ID" value="XM_068070543.1"/>
</dbReference>
<feature type="region of interest" description="Disordered" evidence="1">
    <location>
        <begin position="1"/>
        <end position="64"/>
    </location>
</feature>
<dbReference type="GeneID" id="94433754"/>
<feature type="compositionally biased region" description="Basic and acidic residues" evidence="1">
    <location>
        <begin position="30"/>
        <end position="52"/>
    </location>
</feature>
<evidence type="ECO:0000256" key="1">
    <source>
        <dbReference type="SAM" id="MobiDB-lite"/>
    </source>
</evidence>
<comment type="caution">
    <text evidence="2">The sequence shown here is derived from an EMBL/GenBank/DDBJ whole genome shotgun (WGS) entry which is preliminary data.</text>
</comment>
<dbReference type="AlphaFoldDB" id="A0A2C6KGE9"/>
<dbReference type="VEuPathDB" id="ToxoDB:CSUI_010439"/>
<gene>
    <name evidence="2" type="ORF">CSUI_010439</name>
</gene>
<accession>A0A2C6KGE9</accession>
<name>A0A2C6KGE9_9APIC</name>
<dbReference type="EMBL" id="MIGC01007422">
    <property type="protein sequence ID" value="PHJ15748.1"/>
    <property type="molecule type" value="Genomic_DNA"/>
</dbReference>
<evidence type="ECO:0000313" key="3">
    <source>
        <dbReference type="Proteomes" id="UP000221165"/>
    </source>
</evidence>
<keyword evidence="3" id="KW-1185">Reference proteome</keyword>
<feature type="compositionally biased region" description="Basic and acidic residues" evidence="1">
    <location>
        <begin position="1"/>
        <end position="21"/>
    </location>
</feature>
<reference evidence="2 3" key="1">
    <citation type="journal article" date="2017" name="Int. J. Parasitol.">
        <title>The genome of the protozoan parasite Cystoisospora suis and a reverse vaccinology approach to identify vaccine candidates.</title>
        <authorList>
            <person name="Palmieri N."/>
            <person name="Shrestha A."/>
            <person name="Ruttkowski B."/>
            <person name="Beck T."/>
            <person name="Vogl C."/>
            <person name="Tomley F."/>
            <person name="Blake D.P."/>
            <person name="Joachim A."/>
        </authorList>
    </citation>
    <scope>NUCLEOTIDE SEQUENCE [LARGE SCALE GENOMIC DNA]</scope>
    <source>
        <strain evidence="2 3">Wien I</strain>
    </source>
</reference>
<proteinExistence type="predicted"/>
<protein>
    <submittedName>
        <fullName evidence="2">Uncharacterized protein</fullName>
    </submittedName>
</protein>